<dbReference type="Proteomes" id="UP000436006">
    <property type="component" value="Unassembled WGS sequence"/>
</dbReference>
<dbReference type="SUPFAM" id="SSF55729">
    <property type="entry name" value="Acyl-CoA N-acyltransferases (Nat)"/>
    <property type="match status" value="1"/>
</dbReference>
<keyword evidence="2" id="KW-0808">Transferase</keyword>
<dbReference type="RefSeq" id="WP_157585452.1">
    <property type="nucleotide sequence ID" value="NZ_WPIN01000004.1"/>
</dbReference>
<feature type="domain" description="BioF2-like acetyltransferase" evidence="1">
    <location>
        <begin position="161"/>
        <end position="284"/>
    </location>
</feature>
<keyword evidence="3" id="KW-1185">Reference proteome</keyword>
<dbReference type="GO" id="GO:0016740">
    <property type="term" value="F:transferase activity"/>
    <property type="evidence" value="ECO:0007669"/>
    <property type="project" value="UniProtKB-KW"/>
</dbReference>
<sequence>MDNYTIIRQQNPQPPDIRPFCQHGFLFNERDHLRQQAGGQFYLLTALNQTTQLAEARCAFFIRSNEAISPAAAPFGSVEFAETLPELVLDTFLNSLIDFAYSAKATLLRIVNYPTCYAPKQATILTISLLKYGFHIQETSQNFFLPITNQPFDCSIAPAERRRLRKCRDADFQFIHWATPNLYKVTEFLQKTRRQKGYPLTLSPEQLIKLVQSFPEQFIVFAVESKAKLVALTVAVRVRHDILYNFLPASHIDYQTFSPMVMLIDGLFSYCQQQQIRLLDLGVALDNNRQPKPGLIRFKRNLGAKESPKLIFEKQL</sequence>
<comment type="caution">
    <text evidence="2">The sequence shown here is derived from an EMBL/GenBank/DDBJ whole genome shotgun (WGS) entry which is preliminary data.</text>
</comment>
<dbReference type="EMBL" id="WPIN01000004">
    <property type="protein sequence ID" value="MVM30995.1"/>
    <property type="molecule type" value="Genomic_DNA"/>
</dbReference>
<gene>
    <name evidence="2" type="ORF">GO755_13225</name>
</gene>
<evidence type="ECO:0000259" key="1">
    <source>
        <dbReference type="Pfam" id="PF13480"/>
    </source>
</evidence>
<evidence type="ECO:0000313" key="3">
    <source>
        <dbReference type="Proteomes" id="UP000436006"/>
    </source>
</evidence>
<accession>A0A7K1SB58</accession>
<dbReference type="Gene3D" id="3.40.630.30">
    <property type="match status" value="1"/>
</dbReference>
<reference evidence="2 3" key="1">
    <citation type="submission" date="2019-12" db="EMBL/GenBank/DDBJ databases">
        <title>Spirosoma sp. HMF4905 genome sequencing and assembly.</title>
        <authorList>
            <person name="Kang H."/>
            <person name="Cha I."/>
            <person name="Kim H."/>
            <person name="Joh K."/>
        </authorList>
    </citation>
    <scope>NUCLEOTIDE SEQUENCE [LARGE SCALE GENOMIC DNA]</scope>
    <source>
        <strain evidence="2 3">HMF4905</strain>
    </source>
</reference>
<name>A0A7K1SB58_9BACT</name>
<dbReference type="InterPro" id="IPR016181">
    <property type="entry name" value="Acyl_CoA_acyltransferase"/>
</dbReference>
<dbReference type="InterPro" id="IPR038740">
    <property type="entry name" value="BioF2-like_GNAT_dom"/>
</dbReference>
<protein>
    <submittedName>
        <fullName evidence="2">GNAT family N-acetyltransferase</fullName>
    </submittedName>
</protein>
<evidence type="ECO:0000313" key="2">
    <source>
        <dbReference type="EMBL" id="MVM30995.1"/>
    </source>
</evidence>
<dbReference type="Pfam" id="PF13480">
    <property type="entry name" value="Acetyltransf_6"/>
    <property type="match status" value="1"/>
</dbReference>
<dbReference type="AlphaFoldDB" id="A0A7K1SB58"/>
<proteinExistence type="predicted"/>
<organism evidence="2 3">
    <name type="scientific">Spirosoma arboris</name>
    <dbReference type="NCBI Taxonomy" id="2682092"/>
    <lineage>
        <taxon>Bacteria</taxon>
        <taxon>Pseudomonadati</taxon>
        <taxon>Bacteroidota</taxon>
        <taxon>Cytophagia</taxon>
        <taxon>Cytophagales</taxon>
        <taxon>Cytophagaceae</taxon>
        <taxon>Spirosoma</taxon>
    </lineage>
</organism>